<dbReference type="PANTHER" id="PTHR36929:SF5">
    <property type="entry name" value="BLR6751 PROTEIN"/>
    <property type="match status" value="1"/>
</dbReference>
<accession>A0ABT9U564</accession>
<proteinExistence type="inferred from homology"/>
<reference evidence="3 4" key="1">
    <citation type="submission" date="2023-07" db="EMBL/GenBank/DDBJ databases">
        <title>Sorghum-associated microbial communities from plants grown in Nebraska, USA.</title>
        <authorList>
            <person name="Schachtman D."/>
        </authorList>
    </citation>
    <scope>NUCLEOTIDE SEQUENCE [LARGE SCALE GENOMIC DNA]</scope>
    <source>
        <strain evidence="3 4">CC482</strain>
    </source>
</reference>
<gene>
    <name evidence="3" type="ORF">J2T15_004243</name>
</gene>
<organism evidence="3 4">
    <name type="scientific">Paenibacillus harenae</name>
    <dbReference type="NCBI Taxonomy" id="306543"/>
    <lineage>
        <taxon>Bacteria</taxon>
        <taxon>Bacillati</taxon>
        <taxon>Bacillota</taxon>
        <taxon>Bacilli</taxon>
        <taxon>Bacillales</taxon>
        <taxon>Paenibacillaceae</taxon>
        <taxon>Paenibacillus</taxon>
    </lineage>
</organism>
<dbReference type="Gene3D" id="3.30.530.20">
    <property type="match status" value="1"/>
</dbReference>
<evidence type="ECO:0000313" key="4">
    <source>
        <dbReference type="Proteomes" id="UP001229346"/>
    </source>
</evidence>
<dbReference type="RefSeq" id="WP_307206162.1">
    <property type="nucleotide sequence ID" value="NZ_JAUSSU010000008.1"/>
</dbReference>
<dbReference type="SUPFAM" id="SSF55961">
    <property type="entry name" value="Bet v1-like"/>
    <property type="match status" value="1"/>
</dbReference>
<dbReference type="InterPro" id="IPR023393">
    <property type="entry name" value="START-like_dom_sf"/>
</dbReference>
<dbReference type="Proteomes" id="UP001229346">
    <property type="component" value="Unassembled WGS sequence"/>
</dbReference>
<dbReference type="InterPro" id="IPR013538">
    <property type="entry name" value="ASHA1/2-like_C"/>
</dbReference>
<dbReference type="EMBL" id="JAUSSU010000008">
    <property type="protein sequence ID" value="MDQ0114787.1"/>
    <property type="molecule type" value="Genomic_DNA"/>
</dbReference>
<name>A0ABT9U564_PAEHA</name>
<dbReference type="PANTHER" id="PTHR36929">
    <property type="entry name" value="ATTACHMENT SUBUNIT, PUTATIVE-RELATED"/>
    <property type="match status" value="1"/>
</dbReference>
<evidence type="ECO:0000256" key="1">
    <source>
        <dbReference type="ARBA" id="ARBA00006817"/>
    </source>
</evidence>
<feature type="domain" description="Activator of Hsp90 ATPase homologue 1/2-like C-terminal" evidence="2">
    <location>
        <begin position="25"/>
        <end position="158"/>
    </location>
</feature>
<evidence type="ECO:0000259" key="2">
    <source>
        <dbReference type="Pfam" id="PF08327"/>
    </source>
</evidence>
<dbReference type="CDD" id="cd08894">
    <property type="entry name" value="SRPBCC_CalC_Aha1-like_1"/>
    <property type="match status" value="1"/>
</dbReference>
<comment type="similarity">
    <text evidence="1">Belongs to the AHA1 family.</text>
</comment>
<protein>
    <submittedName>
        <fullName evidence="3">Uncharacterized protein YndB with AHSA1/START domain</fullName>
    </submittedName>
</protein>
<dbReference type="Pfam" id="PF08327">
    <property type="entry name" value="AHSA1"/>
    <property type="match status" value="1"/>
</dbReference>
<sequence length="161" mass="18156">MTGNNANQAVEDVKDREIVISRTFNASRELVWEVWSKPEHLANWWGPKGFTITTQQFDFKLGGAWRFIMHGPDGVDYPNQIVFIDMRNPELLVYASSDGEEDSPGQFQTTVTFEADGDKTSITMQMLFKTAAERDFVVKEYGAIEGGNQTLDRLAELLASL</sequence>
<comment type="caution">
    <text evidence="3">The sequence shown here is derived from an EMBL/GenBank/DDBJ whole genome shotgun (WGS) entry which is preliminary data.</text>
</comment>
<keyword evidence="4" id="KW-1185">Reference proteome</keyword>
<evidence type="ECO:0000313" key="3">
    <source>
        <dbReference type="EMBL" id="MDQ0114787.1"/>
    </source>
</evidence>